<dbReference type="Proteomes" id="UP000248132">
    <property type="component" value="Unassembled WGS sequence"/>
</dbReference>
<reference evidence="1 2" key="1">
    <citation type="submission" date="2018-06" db="EMBL/GenBank/DDBJ databases">
        <title>Genomic Encyclopedia of Type Strains, Phase I: the one thousand microbial genomes (KMG-I) project.</title>
        <authorList>
            <person name="Kyrpides N."/>
        </authorList>
    </citation>
    <scope>NUCLEOTIDE SEQUENCE [LARGE SCALE GENOMIC DNA]</scope>
    <source>
        <strain evidence="1 2">DSM 19573</strain>
    </source>
</reference>
<comment type="caution">
    <text evidence="1">The sequence shown here is derived from an EMBL/GenBank/DDBJ whole genome shotgun (WGS) entry which is preliminary data.</text>
</comment>
<name>A0A318XIC7_9FIRM</name>
<proteinExistence type="predicted"/>
<accession>A0A318XIC7</accession>
<keyword evidence="2" id="KW-1185">Reference proteome</keyword>
<sequence length="42" mass="5091">MFNQESYSLWKQRINEQRISGMTISECLETLKRIYFHIVLLA</sequence>
<gene>
    <name evidence="1" type="ORF">LY28_03773</name>
</gene>
<evidence type="ECO:0000313" key="2">
    <source>
        <dbReference type="Proteomes" id="UP000248132"/>
    </source>
</evidence>
<protein>
    <submittedName>
        <fullName evidence="1">Uncharacterized protein</fullName>
    </submittedName>
</protein>
<evidence type="ECO:0000313" key="1">
    <source>
        <dbReference type="EMBL" id="PYG83904.1"/>
    </source>
</evidence>
<dbReference type="AlphaFoldDB" id="A0A318XIC7"/>
<organism evidence="1 2">
    <name type="scientific">Ruminiclostridium sufflavum DSM 19573</name>
    <dbReference type="NCBI Taxonomy" id="1121337"/>
    <lineage>
        <taxon>Bacteria</taxon>
        <taxon>Bacillati</taxon>
        <taxon>Bacillota</taxon>
        <taxon>Clostridia</taxon>
        <taxon>Eubacteriales</taxon>
        <taxon>Oscillospiraceae</taxon>
        <taxon>Ruminiclostridium</taxon>
    </lineage>
</organism>
<dbReference type="EMBL" id="QKMR01000043">
    <property type="protein sequence ID" value="PYG83904.1"/>
    <property type="molecule type" value="Genomic_DNA"/>
</dbReference>